<dbReference type="InterPro" id="IPR027417">
    <property type="entry name" value="P-loop_NTPase"/>
</dbReference>
<dbReference type="EMBL" id="HBKN01007024">
    <property type="protein sequence ID" value="CAE2263221.1"/>
    <property type="molecule type" value="Transcribed_RNA"/>
</dbReference>
<keyword evidence="5" id="KW-0067">ATP-binding</keyword>
<proteinExistence type="predicted"/>
<evidence type="ECO:0000256" key="5">
    <source>
        <dbReference type="ARBA" id="ARBA00022840"/>
    </source>
</evidence>
<dbReference type="SMART" id="SM00490">
    <property type="entry name" value="HELICc"/>
    <property type="match status" value="1"/>
</dbReference>
<dbReference type="InterPro" id="IPR001650">
    <property type="entry name" value="Helicase_C-like"/>
</dbReference>
<gene>
    <name evidence="7" type="ORF">GTHE00462_LOCUS5631</name>
</gene>
<keyword evidence="2" id="KW-0547">Nucleotide-binding</keyword>
<evidence type="ECO:0000256" key="4">
    <source>
        <dbReference type="ARBA" id="ARBA00022806"/>
    </source>
</evidence>
<evidence type="ECO:0000256" key="1">
    <source>
        <dbReference type="ARBA" id="ARBA00004229"/>
    </source>
</evidence>
<keyword evidence="3" id="KW-0378">Hydrolase</keyword>
<dbReference type="AlphaFoldDB" id="A0A7S4N3A6"/>
<comment type="subcellular location">
    <subcellularLocation>
        <location evidence="1">Plastid</location>
        <location evidence="1">Chloroplast</location>
    </subcellularLocation>
</comment>
<reference evidence="7" key="1">
    <citation type="submission" date="2021-01" db="EMBL/GenBank/DDBJ databases">
        <authorList>
            <person name="Corre E."/>
            <person name="Pelletier E."/>
            <person name="Niang G."/>
            <person name="Scheremetjew M."/>
            <person name="Finn R."/>
            <person name="Kale V."/>
            <person name="Holt S."/>
            <person name="Cochrane G."/>
            <person name="Meng A."/>
            <person name="Brown T."/>
            <person name="Cohen L."/>
        </authorList>
    </citation>
    <scope>NUCLEOTIDE SEQUENCE</scope>
    <source>
        <strain evidence="7">CCMP 2712</strain>
    </source>
</reference>
<evidence type="ECO:0000259" key="6">
    <source>
        <dbReference type="PROSITE" id="PS51194"/>
    </source>
</evidence>
<accession>A0A7S4N3A6</accession>
<name>A0A7S4N3A6_GUITH</name>
<dbReference type="GO" id="GO:0016787">
    <property type="term" value="F:hydrolase activity"/>
    <property type="evidence" value="ECO:0007669"/>
    <property type="project" value="UniProtKB-KW"/>
</dbReference>
<dbReference type="InterPro" id="IPR050079">
    <property type="entry name" value="DEAD_box_RNA_helicase"/>
</dbReference>
<dbReference type="GO" id="GO:0009507">
    <property type="term" value="C:chloroplast"/>
    <property type="evidence" value="ECO:0007669"/>
    <property type="project" value="UniProtKB-SubCell"/>
</dbReference>
<dbReference type="GO" id="GO:0005829">
    <property type="term" value="C:cytosol"/>
    <property type="evidence" value="ECO:0007669"/>
    <property type="project" value="TreeGrafter"/>
</dbReference>
<dbReference type="PANTHER" id="PTHR47959:SF1">
    <property type="entry name" value="ATP-DEPENDENT RNA HELICASE DBPA"/>
    <property type="match status" value="1"/>
</dbReference>
<evidence type="ECO:0000256" key="2">
    <source>
        <dbReference type="ARBA" id="ARBA00022741"/>
    </source>
</evidence>
<dbReference type="Pfam" id="PF00271">
    <property type="entry name" value="Helicase_C"/>
    <property type="match status" value="1"/>
</dbReference>
<evidence type="ECO:0000256" key="3">
    <source>
        <dbReference type="ARBA" id="ARBA00022801"/>
    </source>
</evidence>
<dbReference type="SUPFAM" id="SSF52540">
    <property type="entry name" value="P-loop containing nucleoside triphosphate hydrolases"/>
    <property type="match status" value="1"/>
</dbReference>
<protein>
    <recommendedName>
        <fullName evidence="6">Helicase C-terminal domain-containing protein</fullName>
    </recommendedName>
</protein>
<sequence>MRQEILSYERAGGKQPRIIIYARDVDSAIKIASPLQNALWTGLGSDVEAGLWGLSVLLPSEEDRVKMSEDNVTMLTYESSLRVMEQFYFNQVSVLVTTPLATRGLDFPNVTHVFNLGIVGTAADYLHRAGRVGRIGQDASGTVTSILGQQEARLLQQLGDELKFEPEKLELGEATQMTEESSESDKVRFLEDIFQLLDGPEEEGGSKRG</sequence>
<feature type="domain" description="Helicase C-terminal" evidence="6">
    <location>
        <begin position="1"/>
        <end position="183"/>
    </location>
</feature>
<evidence type="ECO:0000313" key="7">
    <source>
        <dbReference type="EMBL" id="CAE2263221.1"/>
    </source>
</evidence>
<dbReference type="GO" id="GO:0005524">
    <property type="term" value="F:ATP binding"/>
    <property type="evidence" value="ECO:0007669"/>
    <property type="project" value="UniProtKB-KW"/>
</dbReference>
<dbReference type="GO" id="GO:0003724">
    <property type="term" value="F:RNA helicase activity"/>
    <property type="evidence" value="ECO:0007669"/>
    <property type="project" value="TreeGrafter"/>
</dbReference>
<organism evidence="7">
    <name type="scientific">Guillardia theta</name>
    <name type="common">Cryptophyte</name>
    <name type="synonym">Cryptomonas phi</name>
    <dbReference type="NCBI Taxonomy" id="55529"/>
    <lineage>
        <taxon>Eukaryota</taxon>
        <taxon>Cryptophyceae</taxon>
        <taxon>Pyrenomonadales</taxon>
        <taxon>Geminigeraceae</taxon>
        <taxon>Guillardia</taxon>
    </lineage>
</organism>
<keyword evidence="4" id="KW-0347">Helicase</keyword>
<dbReference type="Gene3D" id="3.40.50.300">
    <property type="entry name" value="P-loop containing nucleotide triphosphate hydrolases"/>
    <property type="match status" value="1"/>
</dbReference>
<dbReference type="PANTHER" id="PTHR47959">
    <property type="entry name" value="ATP-DEPENDENT RNA HELICASE RHLE-RELATED"/>
    <property type="match status" value="1"/>
</dbReference>
<dbReference type="PROSITE" id="PS51194">
    <property type="entry name" value="HELICASE_CTER"/>
    <property type="match status" value="1"/>
</dbReference>